<dbReference type="AlphaFoldDB" id="A0A0C3MJU5"/>
<proteinExistence type="predicted"/>
<gene>
    <name evidence="2" type="ORF">M407DRAFT_240853</name>
</gene>
<reference evidence="2 3" key="1">
    <citation type="submission" date="2014-04" db="EMBL/GenBank/DDBJ databases">
        <authorList>
            <consortium name="DOE Joint Genome Institute"/>
            <person name="Kuo A."/>
            <person name="Girlanda M."/>
            <person name="Perotto S."/>
            <person name="Kohler A."/>
            <person name="Nagy L.G."/>
            <person name="Floudas D."/>
            <person name="Copeland A."/>
            <person name="Barry K.W."/>
            <person name="Cichocki N."/>
            <person name="Veneault-Fourrey C."/>
            <person name="LaButti K."/>
            <person name="Lindquist E.A."/>
            <person name="Lipzen A."/>
            <person name="Lundell T."/>
            <person name="Morin E."/>
            <person name="Murat C."/>
            <person name="Sun H."/>
            <person name="Tunlid A."/>
            <person name="Henrissat B."/>
            <person name="Grigoriev I.V."/>
            <person name="Hibbett D.S."/>
            <person name="Martin F."/>
            <person name="Nordberg H.P."/>
            <person name="Cantor M.N."/>
            <person name="Hua S.X."/>
        </authorList>
    </citation>
    <scope>NUCLEOTIDE SEQUENCE [LARGE SCALE GENOMIC DNA]</scope>
    <source>
        <strain evidence="2 3">MUT 4182</strain>
    </source>
</reference>
<sequence>PSVNLWILRRQVKRALEILRDTYPNLTRLCMTTELDTLSLFSKPQPLGGDEGSAAATGENGTDKPKGWLFPNLEDLHLYAIPNTTGLLEFVEARRNNPEVKPIIKLVVDNSDTPEEVRSKLKDLVADLRFRVI</sequence>
<name>A0A0C3MJU5_9AGAM</name>
<organism evidence="2 3">
    <name type="scientific">Tulasnella calospora MUT 4182</name>
    <dbReference type="NCBI Taxonomy" id="1051891"/>
    <lineage>
        <taxon>Eukaryota</taxon>
        <taxon>Fungi</taxon>
        <taxon>Dikarya</taxon>
        <taxon>Basidiomycota</taxon>
        <taxon>Agaricomycotina</taxon>
        <taxon>Agaricomycetes</taxon>
        <taxon>Cantharellales</taxon>
        <taxon>Tulasnellaceae</taxon>
        <taxon>Tulasnella</taxon>
    </lineage>
</organism>
<keyword evidence="3" id="KW-1185">Reference proteome</keyword>
<dbReference type="OrthoDB" id="3145677at2759"/>
<dbReference type="HOGENOM" id="CLU_1911780_0_0_1"/>
<evidence type="ECO:0000313" key="3">
    <source>
        <dbReference type="Proteomes" id="UP000054248"/>
    </source>
</evidence>
<evidence type="ECO:0000313" key="2">
    <source>
        <dbReference type="EMBL" id="KIO33987.1"/>
    </source>
</evidence>
<accession>A0A0C3MJU5</accession>
<protein>
    <submittedName>
        <fullName evidence="2">Uncharacterized protein</fullName>
    </submittedName>
</protein>
<reference evidence="3" key="2">
    <citation type="submission" date="2015-01" db="EMBL/GenBank/DDBJ databases">
        <title>Evolutionary Origins and Diversification of the Mycorrhizal Mutualists.</title>
        <authorList>
            <consortium name="DOE Joint Genome Institute"/>
            <consortium name="Mycorrhizal Genomics Consortium"/>
            <person name="Kohler A."/>
            <person name="Kuo A."/>
            <person name="Nagy L.G."/>
            <person name="Floudas D."/>
            <person name="Copeland A."/>
            <person name="Barry K.W."/>
            <person name="Cichocki N."/>
            <person name="Veneault-Fourrey C."/>
            <person name="LaButti K."/>
            <person name="Lindquist E.A."/>
            <person name="Lipzen A."/>
            <person name="Lundell T."/>
            <person name="Morin E."/>
            <person name="Murat C."/>
            <person name="Riley R."/>
            <person name="Ohm R."/>
            <person name="Sun H."/>
            <person name="Tunlid A."/>
            <person name="Henrissat B."/>
            <person name="Grigoriev I.V."/>
            <person name="Hibbett D.S."/>
            <person name="Martin F."/>
        </authorList>
    </citation>
    <scope>NUCLEOTIDE SEQUENCE [LARGE SCALE GENOMIC DNA]</scope>
    <source>
        <strain evidence="3">MUT 4182</strain>
    </source>
</reference>
<dbReference type="Proteomes" id="UP000054248">
    <property type="component" value="Unassembled WGS sequence"/>
</dbReference>
<feature type="non-terminal residue" evidence="2">
    <location>
        <position position="1"/>
    </location>
</feature>
<evidence type="ECO:0000256" key="1">
    <source>
        <dbReference type="SAM" id="MobiDB-lite"/>
    </source>
</evidence>
<dbReference type="EMBL" id="KN822945">
    <property type="protein sequence ID" value="KIO33987.1"/>
    <property type="molecule type" value="Genomic_DNA"/>
</dbReference>
<feature type="region of interest" description="Disordered" evidence="1">
    <location>
        <begin position="42"/>
        <end position="65"/>
    </location>
</feature>